<evidence type="ECO:0000313" key="2">
    <source>
        <dbReference type="Proteomes" id="UP000054279"/>
    </source>
</evidence>
<proteinExistence type="predicted"/>
<name>A0A0C9TPK0_SPHS4</name>
<protein>
    <submittedName>
        <fullName evidence="1">Uncharacterized protein</fullName>
    </submittedName>
</protein>
<dbReference type="AlphaFoldDB" id="A0A0C9TPK0"/>
<keyword evidence="2" id="KW-1185">Reference proteome</keyword>
<dbReference type="Proteomes" id="UP000054279">
    <property type="component" value="Unassembled WGS sequence"/>
</dbReference>
<reference evidence="1 2" key="1">
    <citation type="submission" date="2014-06" db="EMBL/GenBank/DDBJ databases">
        <title>Evolutionary Origins and Diversification of the Mycorrhizal Mutualists.</title>
        <authorList>
            <consortium name="DOE Joint Genome Institute"/>
            <consortium name="Mycorrhizal Genomics Consortium"/>
            <person name="Kohler A."/>
            <person name="Kuo A."/>
            <person name="Nagy L.G."/>
            <person name="Floudas D."/>
            <person name="Copeland A."/>
            <person name="Barry K.W."/>
            <person name="Cichocki N."/>
            <person name="Veneault-Fourrey C."/>
            <person name="LaButti K."/>
            <person name="Lindquist E.A."/>
            <person name="Lipzen A."/>
            <person name="Lundell T."/>
            <person name="Morin E."/>
            <person name="Murat C."/>
            <person name="Riley R."/>
            <person name="Ohm R."/>
            <person name="Sun H."/>
            <person name="Tunlid A."/>
            <person name="Henrissat B."/>
            <person name="Grigoriev I.V."/>
            <person name="Hibbett D.S."/>
            <person name="Martin F."/>
        </authorList>
    </citation>
    <scope>NUCLEOTIDE SEQUENCE [LARGE SCALE GENOMIC DNA]</scope>
    <source>
        <strain evidence="1 2">SS14</strain>
    </source>
</reference>
<dbReference type="EMBL" id="KN837576">
    <property type="protein sequence ID" value="KIJ23859.1"/>
    <property type="molecule type" value="Genomic_DNA"/>
</dbReference>
<accession>A0A0C9TPK0</accession>
<dbReference type="HOGENOM" id="CLU_3126013_0_0_1"/>
<gene>
    <name evidence="1" type="ORF">M422DRAFT_275493</name>
</gene>
<organism evidence="1 2">
    <name type="scientific">Sphaerobolus stellatus (strain SS14)</name>
    <dbReference type="NCBI Taxonomy" id="990650"/>
    <lineage>
        <taxon>Eukaryota</taxon>
        <taxon>Fungi</taxon>
        <taxon>Dikarya</taxon>
        <taxon>Basidiomycota</taxon>
        <taxon>Agaricomycotina</taxon>
        <taxon>Agaricomycetes</taxon>
        <taxon>Phallomycetidae</taxon>
        <taxon>Geastrales</taxon>
        <taxon>Sphaerobolaceae</taxon>
        <taxon>Sphaerobolus</taxon>
    </lineage>
</organism>
<sequence>MSLSFIIDVGGAAVDPTVLEELLQPLLEEAQTSPNLMFFDRNIGERNERW</sequence>
<evidence type="ECO:0000313" key="1">
    <source>
        <dbReference type="EMBL" id="KIJ23859.1"/>
    </source>
</evidence>